<evidence type="ECO:0000313" key="2">
    <source>
        <dbReference type="Proteomes" id="UP001056120"/>
    </source>
</evidence>
<accession>A0ACB9I6L9</accession>
<name>A0ACB9I6L9_9ASTR</name>
<evidence type="ECO:0000313" key="1">
    <source>
        <dbReference type="EMBL" id="KAI3803015.1"/>
    </source>
</evidence>
<sequence length="124" mass="13924">MNVTTEALYGNDFEDGLPSLPPPNVGDVDFAFPYAMSVYHLNKGYRVAMESQRWLIDGYWSIRLVNFAVEMTPTIDEPNLWRCLFIRVGSSIVGVISTVNFNKSAGGYQKMISGLKDYFLGSCH</sequence>
<proteinExistence type="predicted"/>
<dbReference type="Proteomes" id="UP001056120">
    <property type="component" value="Linkage Group LG10"/>
</dbReference>
<keyword evidence="2" id="KW-1185">Reference proteome</keyword>
<reference evidence="1 2" key="2">
    <citation type="journal article" date="2022" name="Mol. Ecol. Resour.">
        <title>The genomes of chicory, endive, great burdock and yacon provide insights into Asteraceae paleo-polyploidization history and plant inulin production.</title>
        <authorList>
            <person name="Fan W."/>
            <person name="Wang S."/>
            <person name="Wang H."/>
            <person name="Wang A."/>
            <person name="Jiang F."/>
            <person name="Liu H."/>
            <person name="Zhao H."/>
            <person name="Xu D."/>
            <person name="Zhang Y."/>
        </authorList>
    </citation>
    <scope>NUCLEOTIDE SEQUENCE [LARGE SCALE GENOMIC DNA]</scope>
    <source>
        <strain evidence="2">cv. Yunnan</strain>
        <tissue evidence="1">Leaves</tissue>
    </source>
</reference>
<protein>
    <submittedName>
        <fullName evidence="1">Uncharacterized protein</fullName>
    </submittedName>
</protein>
<gene>
    <name evidence="1" type="ORF">L1987_31163</name>
</gene>
<comment type="caution">
    <text evidence="1">The sequence shown here is derived from an EMBL/GenBank/DDBJ whole genome shotgun (WGS) entry which is preliminary data.</text>
</comment>
<reference evidence="2" key="1">
    <citation type="journal article" date="2022" name="Mol. Ecol. Resour.">
        <title>The genomes of chicory, endive, great burdock and yacon provide insights into Asteraceae palaeo-polyploidization history and plant inulin production.</title>
        <authorList>
            <person name="Fan W."/>
            <person name="Wang S."/>
            <person name="Wang H."/>
            <person name="Wang A."/>
            <person name="Jiang F."/>
            <person name="Liu H."/>
            <person name="Zhao H."/>
            <person name="Xu D."/>
            <person name="Zhang Y."/>
        </authorList>
    </citation>
    <scope>NUCLEOTIDE SEQUENCE [LARGE SCALE GENOMIC DNA]</scope>
    <source>
        <strain evidence="2">cv. Yunnan</strain>
    </source>
</reference>
<dbReference type="EMBL" id="CM042027">
    <property type="protein sequence ID" value="KAI3803015.1"/>
    <property type="molecule type" value="Genomic_DNA"/>
</dbReference>
<organism evidence="1 2">
    <name type="scientific">Smallanthus sonchifolius</name>
    <dbReference type="NCBI Taxonomy" id="185202"/>
    <lineage>
        <taxon>Eukaryota</taxon>
        <taxon>Viridiplantae</taxon>
        <taxon>Streptophyta</taxon>
        <taxon>Embryophyta</taxon>
        <taxon>Tracheophyta</taxon>
        <taxon>Spermatophyta</taxon>
        <taxon>Magnoliopsida</taxon>
        <taxon>eudicotyledons</taxon>
        <taxon>Gunneridae</taxon>
        <taxon>Pentapetalae</taxon>
        <taxon>asterids</taxon>
        <taxon>campanulids</taxon>
        <taxon>Asterales</taxon>
        <taxon>Asteraceae</taxon>
        <taxon>Asteroideae</taxon>
        <taxon>Heliantheae alliance</taxon>
        <taxon>Millerieae</taxon>
        <taxon>Smallanthus</taxon>
    </lineage>
</organism>